<proteinExistence type="inferred from homology"/>
<dbReference type="InterPro" id="IPR001362">
    <property type="entry name" value="Glyco_hydro_32"/>
</dbReference>
<dbReference type="CDD" id="cd18609">
    <property type="entry name" value="GH32-like"/>
    <property type="match status" value="1"/>
</dbReference>
<dbReference type="InterPro" id="IPR051214">
    <property type="entry name" value="GH32_Enzymes"/>
</dbReference>
<reference evidence="6 7" key="1">
    <citation type="submission" date="2024-10" db="EMBL/GenBank/DDBJ databases">
        <title>The Natural Products Discovery Center: Release of the First 8490 Sequenced Strains for Exploring Actinobacteria Biosynthetic Diversity.</title>
        <authorList>
            <person name="Kalkreuter E."/>
            <person name="Kautsar S.A."/>
            <person name="Yang D."/>
            <person name="Bader C.D."/>
            <person name="Teijaro C.N."/>
            <person name="Fluegel L."/>
            <person name="Davis C.M."/>
            <person name="Simpson J.R."/>
            <person name="Lauterbach L."/>
            <person name="Steele A.D."/>
            <person name="Gui C."/>
            <person name="Meng S."/>
            <person name="Li G."/>
            <person name="Viehrig K."/>
            <person name="Ye F."/>
            <person name="Su P."/>
            <person name="Kiefer A.F."/>
            <person name="Nichols A."/>
            <person name="Cepeda A.J."/>
            <person name="Yan W."/>
            <person name="Fan B."/>
            <person name="Jiang Y."/>
            <person name="Adhikari A."/>
            <person name="Zheng C.-J."/>
            <person name="Schuster L."/>
            <person name="Cowan T.M."/>
            <person name="Smanski M.J."/>
            <person name="Chevrette M.G."/>
            <person name="De Carvalho L.P.S."/>
            <person name="Shen B."/>
        </authorList>
    </citation>
    <scope>NUCLEOTIDE SEQUENCE [LARGE SCALE GENOMIC DNA]</scope>
    <source>
        <strain evidence="6 7">NPDC000087</strain>
    </source>
</reference>
<sequence>MANAWSWDFWLAREGGSYHLFFLQASRALHDPDRRHYRAGIGHAVSTDLRHWTQVDDALVHDDRPAFDDIATWTGSVVRDPDGLWRMFYTGVGSPGDGLVQRIGMATSPDLTTWNRHDGPLLEADPRWYERLGEAPWPNEAWRDPWVFADPDGDGWHMLITARANHGPADDRGVIGHARSADLIHWAVQPPLTNPGSGFGQLEVPQVEIVDGQPVLLFSCLRPELSAVRRADGETGGIWSVTGDRLLGPFDTSKAHQITDESLYAGRLVEDPRGQWQLLAFHNRGAGGRFVGGLSDPMPVRLADGTLQADTTMAATC</sequence>
<gene>
    <name evidence="6" type="ORF">ACFY35_16295</name>
</gene>
<evidence type="ECO:0000256" key="1">
    <source>
        <dbReference type="ARBA" id="ARBA00009902"/>
    </source>
</evidence>
<evidence type="ECO:0000259" key="5">
    <source>
        <dbReference type="Pfam" id="PF00251"/>
    </source>
</evidence>
<dbReference type="Pfam" id="PF00251">
    <property type="entry name" value="Glyco_hydro_32N"/>
    <property type="match status" value="1"/>
</dbReference>
<dbReference type="Gene3D" id="2.115.10.20">
    <property type="entry name" value="Glycosyl hydrolase domain, family 43"/>
    <property type="match status" value="1"/>
</dbReference>
<dbReference type="PANTHER" id="PTHR43101:SF1">
    <property type="entry name" value="BETA-FRUCTOSIDASE"/>
    <property type="match status" value="1"/>
</dbReference>
<evidence type="ECO:0000313" key="7">
    <source>
        <dbReference type="Proteomes" id="UP001602245"/>
    </source>
</evidence>
<keyword evidence="4" id="KW-0326">Glycosidase</keyword>
<keyword evidence="3 6" id="KW-0378">Hydrolase</keyword>
<dbReference type="EC" id="3.2.1.26" evidence="2"/>
<dbReference type="InterPro" id="IPR023296">
    <property type="entry name" value="Glyco_hydro_beta-prop_sf"/>
</dbReference>
<feature type="domain" description="Glycosyl hydrolase family 32 N-terminal" evidence="5">
    <location>
        <begin position="15"/>
        <end position="276"/>
    </location>
</feature>
<dbReference type="SUPFAM" id="SSF75005">
    <property type="entry name" value="Arabinanase/levansucrase/invertase"/>
    <property type="match status" value="1"/>
</dbReference>
<evidence type="ECO:0000256" key="3">
    <source>
        <dbReference type="ARBA" id="ARBA00022801"/>
    </source>
</evidence>
<evidence type="ECO:0000313" key="6">
    <source>
        <dbReference type="EMBL" id="MFF5291004.1"/>
    </source>
</evidence>
<dbReference type="Proteomes" id="UP001602245">
    <property type="component" value="Unassembled WGS sequence"/>
</dbReference>
<comment type="similarity">
    <text evidence="1">Belongs to the glycosyl hydrolase 32 family.</text>
</comment>
<dbReference type="PANTHER" id="PTHR43101">
    <property type="entry name" value="BETA-FRUCTOSIDASE"/>
    <property type="match status" value="1"/>
</dbReference>
<name>A0ABW6WCI3_9ACTN</name>
<keyword evidence="7" id="KW-1185">Reference proteome</keyword>
<dbReference type="EMBL" id="JBIAZU010000003">
    <property type="protein sequence ID" value="MFF5291004.1"/>
    <property type="molecule type" value="Genomic_DNA"/>
</dbReference>
<dbReference type="SMART" id="SM00640">
    <property type="entry name" value="Glyco_32"/>
    <property type="match status" value="1"/>
</dbReference>
<dbReference type="GO" id="GO:0016787">
    <property type="term" value="F:hydrolase activity"/>
    <property type="evidence" value="ECO:0007669"/>
    <property type="project" value="UniProtKB-KW"/>
</dbReference>
<comment type="caution">
    <text evidence="6">The sequence shown here is derived from an EMBL/GenBank/DDBJ whole genome shotgun (WGS) entry which is preliminary data.</text>
</comment>
<protein>
    <recommendedName>
        <fullName evidence="2">beta-fructofuranosidase</fullName>
        <ecNumber evidence="2">3.2.1.26</ecNumber>
    </recommendedName>
</protein>
<dbReference type="InterPro" id="IPR013148">
    <property type="entry name" value="Glyco_hydro_32_N"/>
</dbReference>
<organism evidence="6 7">
    <name type="scientific">Paractinoplanes globisporus</name>
    <dbReference type="NCBI Taxonomy" id="113565"/>
    <lineage>
        <taxon>Bacteria</taxon>
        <taxon>Bacillati</taxon>
        <taxon>Actinomycetota</taxon>
        <taxon>Actinomycetes</taxon>
        <taxon>Micromonosporales</taxon>
        <taxon>Micromonosporaceae</taxon>
        <taxon>Paractinoplanes</taxon>
    </lineage>
</organism>
<evidence type="ECO:0000256" key="2">
    <source>
        <dbReference type="ARBA" id="ARBA00012758"/>
    </source>
</evidence>
<evidence type="ECO:0000256" key="4">
    <source>
        <dbReference type="ARBA" id="ARBA00023295"/>
    </source>
</evidence>
<dbReference type="RefSeq" id="WP_245577483.1">
    <property type="nucleotide sequence ID" value="NZ_JBIAZU010000003.1"/>
</dbReference>
<accession>A0ABW6WCI3</accession>